<sequence length="117" mass="13376">MIRESIYNILEKIVPTYSVGFDVGTIQKDCCILRKNMDLLSVSNSNAGWDNWTIEVYSKISPLQVDKIINQMLNELGKINAQVVLGNTGEYYDKQFQAYTNIIQIRTPKTLNIKNTN</sequence>
<organism evidence="1">
    <name type="scientific">Siphoviridae sp. ctG7D9</name>
    <dbReference type="NCBI Taxonomy" id="2826218"/>
    <lineage>
        <taxon>Viruses</taxon>
        <taxon>Duplodnaviria</taxon>
        <taxon>Heunggongvirae</taxon>
        <taxon>Uroviricota</taxon>
        <taxon>Caudoviricetes</taxon>
    </lineage>
</organism>
<evidence type="ECO:0000313" key="1">
    <source>
        <dbReference type="EMBL" id="DAD79782.1"/>
    </source>
</evidence>
<name>A0A8S5MC22_9CAUD</name>
<protein>
    <submittedName>
        <fullName evidence="1">Uncharacterized protein</fullName>
    </submittedName>
</protein>
<dbReference type="EMBL" id="BK014872">
    <property type="protein sequence ID" value="DAD79782.1"/>
    <property type="molecule type" value="Genomic_DNA"/>
</dbReference>
<proteinExistence type="predicted"/>
<reference evidence="1" key="1">
    <citation type="journal article" date="2021" name="Proc. Natl. Acad. Sci. U.S.A.">
        <title>A Catalog of Tens of Thousands of Viruses from Human Metagenomes Reveals Hidden Associations with Chronic Diseases.</title>
        <authorList>
            <person name="Tisza M.J."/>
            <person name="Buck C.B."/>
        </authorList>
    </citation>
    <scope>NUCLEOTIDE SEQUENCE</scope>
    <source>
        <strain evidence="1">CtG7D9</strain>
    </source>
</reference>
<accession>A0A8S5MC22</accession>